<reference evidence="1 2" key="1">
    <citation type="submission" date="2020-06" db="EMBL/GenBank/DDBJ databases">
        <title>Complete Genome Sequence of Clostridium muelleri sp. nov. P21T, an Acid-Alcohol Producing Acetogen Isolated from Old Hay.</title>
        <authorList>
            <person name="Duncan K.E."/>
            <person name="Tanner R.S."/>
        </authorList>
    </citation>
    <scope>NUCLEOTIDE SEQUENCE [LARGE SCALE GENOMIC DNA]</scope>
    <source>
        <strain evidence="1 2">P21</strain>
    </source>
</reference>
<dbReference type="EMBL" id="JABBNI010000063">
    <property type="protein sequence ID" value="NMM65242.1"/>
    <property type="molecule type" value="Genomic_DNA"/>
</dbReference>
<evidence type="ECO:0000313" key="1">
    <source>
        <dbReference type="EMBL" id="NMM65242.1"/>
    </source>
</evidence>
<dbReference type="Proteomes" id="UP000537131">
    <property type="component" value="Unassembled WGS sequence"/>
</dbReference>
<name>A0A7Y0EKT2_9CLOT</name>
<organism evidence="1 2">
    <name type="scientific">Clostridium muellerianum</name>
    <dbReference type="NCBI Taxonomy" id="2716538"/>
    <lineage>
        <taxon>Bacteria</taxon>
        <taxon>Bacillati</taxon>
        <taxon>Bacillota</taxon>
        <taxon>Clostridia</taxon>
        <taxon>Eubacteriales</taxon>
        <taxon>Clostridiaceae</taxon>
        <taxon>Clostridium</taxon>
    </lineage>
</organism>
<protein>
    <submittedName>
        <fullName evidence="1">Uncharacterized protein</fullName>
    </submittedName>
</protein>
<evidence type="ECO:0000313" key="2">
    <source>
        <dbReference type="Proteomes" id="UP000537131"/>
    </source>
</evidence>
<keyword evidence="2" id="KW-1185">Reference proteome</keyword>
<dbReference type="RefSeq" id="WP_169299823.1">
    <property type="nucleotide sequence ID" value="NZ_JABBNI010000063.1"/>
</dbReference>
<accession>A0A7Y0EKT2</accession>
<comment type="caution">
    <text evidence="1">The sequence shown here is derived from an EMBL/GenBank/DDBJ whole genome shotgun (WGS) entry which is preliminary data.</text>
</comment>
<proteinExistence type="predicted"/>
<dbReference type="AlphaFoldDB" id="A0A7Y0EKT2"/>
<sequence>MARKREDHSNEYYFNKINKEDLSGSDVKKILDFSDDFFNDSIIRFREIFKKKLSGYSFKKENSNRYDLKKEWNGLFLALLQSLQYHPNYNRHKDKKHYSFEGLYQYNQKLVEGVNKYLDNDLKEFIKWHPAYKAVQEQVSLFQDLENNLEEIIFYINTMPDIAKVEGLIELNKYLGSIKAHIIYCYTDYLTRNSIHENNISKEKSAIKNIAFSQNLEGLLLEILVKLIGKEITIEDLNNTKEGNLISNDILTDLDYISKLKLEYLEVKEKIKNSSENKKIIQKVKAVLDENNQNEKLLIMWLEQALVNMKLNLLEDPELKGRLKVMDTILSNYDASKGLRNLNTGGGIKKINDIDN</sequence>
<gene>
    <name evidence="1" type="ORF">HBE96_21905</name>
</gene>